<dbReference type="RefSeq" id="WP_269123316.1">
    <property type="nucleotide sequence ID" value="NZ_JAPUBN010000011.1"/>
</dbReference>
<name>A0ABT4JRT7_9GAMM</name>
<dbReference type="EMBL" id="JAPUBN010000011">
    <property type="protein sequence ID" value="MCZ2720991.1"/>
    <property type="molecule type" value="Genomic_DNA"/>
</dbReference>
<proteinExistence type="predicted"/>
<keyword evidence="2" id="KW-1185">Reference proteome</keyword>
<organism evidence="1 2">
    <name type="scientific">Marinomonas phaeophyticola</name>
    <dbReference type="NCBI Taxonomy" id="3004091"/>
    <lineage>
        <taxon>Bacteria</taxon>
        <taxon>Pseudomonadati</taxon>
        <taxon>Pseudomonadota</taxon>
        <taxon>Gammaproteobacteria</taxon>
        <taxon>Oceanospirillales</taxon>
        <taxon>Oceanospirillaceae</taxon>
        <taxon>Marinomonas</taxon>
    </lineage>
</organism>
<evidence type="ECO:0000313" key="2">
    <source>
        <dbReference type="Proteomes" id="UP001149719"/>
    </source>
</evidence>
<protein>
    <recommendedName>
        <fullName evidence="3">YfcL protein</fullName>
    </recommendedName>
</protein>
<evidence type="ECO:0008006" key="3">
    <source>
        <dbReference type="Google" id="ProtNLM"/>
    </source>
</evidence>
<comment type="caution">
    <text evidence="1">The sequence shown here is derived from an EMBL/GenBank/DDBJ whole genome shotgun (WGS) entry which is preliminary data.</text>
</comment>
<accession>A0ABT4JRT7</accession>
<dbReference type="Proteomes" id="UP001149719">
    <property type="component" value="Unassembled WGS sequence"/>
</dbReference>
<sequence length="86" mass="9768">MVISFAERSDQLCDQLRTIEHQSEDSDTLFYCAYLLGLLGVHGGIDAEGKEEFDTSFNQELNDVLEREAVSEQDKQQILSLLESVR</sequence>
<gene>
    <name evidence="1" type="ORF">O1D97_04840</name>
</gene>
<evidence type="ECO:0000313" key="1">
    <source>
        <dbReference type="EMBL" id="MCZ2720991.1"/>
    </source>
</evidence>
<reference evidence="1" key="1">
    <citation type="submission" date="2022-12" db="EMBL/GenBank/DDBJ databases">
        <title>Marinomonas 15G1-11 sp. nov, isolated from marine algae.</title>
        <authorList>
            <person name="Butt M."/>
            <person name="Choi D.G."/>
            <person name="Kim J.M."/>
            <person name="Lee J.K."/>
            <person name="Baek J.H."/>
            <person name="Jeon C.O."/>
        </authorList>
    </citation>
    <scope>NUCLEOTIDE SEQUENCE</scope>
    <source>
        <strain evidence="1">15G1-11</strain>
    </source>
</reference>